<dbReference type="Gene3D" id="3.40.50.300">
    <property type="entry name" value="P-loop containing nucleotide triphosphate hydrolases"/>
    <property type="match status" value="1"/>
</dbReference>
<comment type="subcellular location">
    <subcellularLocation>
        <location evidence="1">Cell membrane</location>
    </subcellularLocation>
</comment>
<dbReference type="NCBIfam" id="NF010167">
    <property type="entry name" value="PRK13648.1"/>
    <property type="match status" value="1"/>
</dbReference>
<dbReference type="InterPro" id="IPR015856">
    <property type="entry name" value="ABC_transpr_CbiO/EcfA_su"/>
</dbReference>
<evidence type="ECO:0000256" key="4">
    <source>
        <dbReference type="ARBA" id="ARBA00022475"/>
    </source>
</evidence>
<keyword evidence="3" id="KW-0813">Transport</keyword>
<dbReference type="FunFam" id="3.40.50.300:FF:000224">
    <property type="entry name" value="Energy-coupling factor transporter ATP-binding protein EcfA"/>
    <property type="match status" value="1"/>
</dbReference>
<dbReference type="AlphaFoldDB" id="W0FKG9"/>
<keyword evidence="8" id="KW-0472">Membrane</keyword>
<evidence type="ECO:0000256" key="3">
    <source>
        <dbReference type="ARBA" id="ARBA00022448"/>
    </source>
</evidence>
<dbReference type="SMART" id="SM00382">
    <property type="entry name" value="AAA"/>
    <property type="match status" value="1"/>
</dbReference>
<evidence type="ECO:0000259" key="9">
    <source>
        <dbReference type="PROSITE" id="PS50893"/>
    </source>
</evidence>
<dbReference type="GO" id="GO:0016887">
    <property type="term" value="F:ATP hydrolysis activity"/>
    <property type="evidence" value="ECO:0007669"/>
    <property type="project" value="InterPro"/>
</dbReference>
<proteinExistence type="inferred from homology"/>
<dbReference type="InterPro" id="IPR050095">
    <property type="entry name" value="ECF_ABC_transporter_ATP-bd"/>
</dbReference>
<dbReference type="PANTHER" id="PTHR43553:SF24">
    <property type="entry name" value="ENERGY-COUPLING FACTOR TRANSPORTER ATP-BINDING PROTEIN ECFA1"/>
    <property type="match status" value="1"/>
</dbReference>
<keyword evidence="4" id="KW-1003">Cell membrane</keyword>
<protein>
    <submittedName>
        <fullName evidence="10">Cobalt import ATP-binding protein CbiO 2</fullName>
    </submittedName>
</protein>
<reference evidence="10" key="1">
    <citation type="journal article" date="2013" name="PLoS ONE">
        <title>Metagenomic insights into the carbohydrate-active enzymes carried by the microorganisms adhering to solid digesta in the rumen of cows.</title>
        <authorList>
            <person name="Wang L."/>
            <person name="Hatem A."/>
            <person name="Catalyurek U.V."/>
            <person name="Morrison M."/>
            <person name="Yu Z."/>
        </authorList>
    </citation>
    <scope>NUCLEOTIDE SEQUENCE</scope>
</reference>
<dbReference type="InterPro" id="IPR027417">
    <property type="entry name" value="P-loop_NTPase"/>
</dbReference>
<dbReference type="GO" id="GO:0005524">
    <property type="term" value="F:ATP binding"/>
    <property type="evidence" value="ECO:0007669"/>
    <property type="project" value="UniProtKB-KW"/>
</dbReference>
<evidence type="ECO:0000256" key="5">
    <source>
        <dbReference type="ARBA" id="ARBA00022741"/>
    </source>
</evidence>
<dbReference type="PROSITE" id="PS50893">
    <property type="entry name" value="ABC_TRANSPORTER_2"/>
    <property type="match status" value="1"/>
</dbReference>
<dbReference type="InterPro" id="IPR003439">
    <property type="entry name" value="ABC_transporter-like_ATP-bd"/>
</dbReference>
<dbReference type="NCBIfam" id="TIGR04520">
    <property type="entry name" value="ECF_ATPase_1"/>
    <property type="match status" value="1"/>
</dbReference>
<evidence type="ECO:0000256" key="7">
    <source>
        <dbReference type="ARBA" id="ARBA00022967"/>
    </source>
</evidence>
<sequence>MSEKLIEIKNVTFIYDTEEEEEGKKRRPALRNINLDINKGEFVAVLGHNGSGKSTLAKLCNAIYEPTEGTVTVDGIPSDSEENGDKIRRKVGMVFQNPDNQIVATIVEDDVAFGPENLGVEPAEIRRRVDEALKSVNMYDLREREPHKLSGGQKQRVAIAGVIAMQTQCIVLDEPTAMLDPMGRQEVMNTVMRLNREMGITIVLVTHFMDEAVKADRVVVMDSGEIIAEGTPREVFSKVDFLREHSLDVPQSTELCHILGIGEGVIGIDECTDKIISYLGGAV</sequence>
<keyword evidence="7" id="KW-1278">Translocase</keyword>
<evidence type="ECO:0000256" key="6">
    <source>
        <dbReference type="ARBA" id="ARBA00022840"/>
    </source>
</evidence>
<evidence type="ECO:0000256" key="1">
    <source>
        <dbReference type="ARBA" id="ARBA00004236"/>
    </source>
</evidence>
<dbReference type="Pfam" id="PF00005">
    <property type="entry name" value="ABC_tran"/>
    <property type="match status" value="1"/>
</dbReference>
<keyword evidence="6 10" id="KW-0067">ATP-binding</keyword>
<dbReference type="SUPFAM" id="SSF52540">
    <property type="entry name" value="P-loop containing nucleoside triphosphate hydrolases"/>
    <property type="match status" value="1"/>
</dbReference>
<organism evidence="10">
    <name type="scientific">uncultured bacterium Contig137</name>
    <dbReference type="NCBI Taxonomy" id="1393421"/>
    <lineage>
        <taxon>Bacteria</taxon>
        <taxon>environmental samples</taxon>
    </lineage>
</organism>
<dbReference type="EMBL" id="KC246834">
    <property type="protein sequence ID" value="AHF25406.1"/>
    <property type="molecule type" value="Genomic_DNA"/>
</dbReference>
<dbReference type="PROSITE" id="PS00211">
    <property type="entry name" value="ABC_TRANSPORTER_1"/>
    <property type="match status" value="1"/>
</dbReference>
<dbReference type="GO" id="GO:0042626">
    <property type="term" value="F:ATPase-coupled transmembrane transporter activity"/>
    <property type="evidence" value="ECO:0007669"/>
    <property type="project" value="TreeGrafter"/>
</dbReference>
<dbReference type="InterPro" id="IPR017871">
    <property type="entry name" value="ABC_transporter-like_CS"/>
</dbReference>
<dbReference type="CDD" id="cd03225">
    <property type="entry name" value="ABC_cobalt_CbiO_domain1"/>
    <property type="match status" value="1"/>
</dbReference>
<feature type="domain" description="ABC transporter" evidence="9">
    <location>
        <begin position="6"/>
        <end position="248"/>
    </location>
</feature>
<name>W0FKG9_9BACT</name>
<accession>W0FKG9</accession>
<dbReference type="PANTHER" id="PTHR43553">
    <property type="entry name" value="HEAVY METAL TRANSPORTER"/>
    <property type="match status" value="1"/>
</dbReference>
<evidence type="ECO:0000256" key="2">
    <source>
        <dbReference type="ARBA" id="ARBA00005417"/>
    </source>
</evidence>
<evidence type="ECO:0000313" key="10">
    <source>
        <dbReference type="EMBL" id="AHF25406.1"/>
    </source>
</evidence>
<keyword evidence="5" id="KW-0547">Nucleotide-binding</keyword>
<dbReference type="InterPro" id="IPR030947">
    <property type="entry name" value="EcfA_1"/>
</dbReference>
<dbReference type="InterPro" id="IPR003593">
    <property type="entry name" value="AAA+_ATPase"/>
</dbReference>
<dbReference type="GO" id="GO:0043190">
    <property type="term" value="C:ATP-binding cassette (ABC) transporter complex"/>
    <property type="evidence" value="ECO:0007669"/>
    <property type="project" value="TreeGrafter"/>
</dbReference>
<evidence type="ECO:0000256" key="8">
    <source>
        <dbReference type="ARBA" id="ARBA00023136"/>
    </source>
</evidence>
<comment type="similarity">
    <text evidence="2">Belongs to the ABC transporter superfamily.</text>
</comment>